<dbReference type="KEGG" id="mtun:MTUNDRAET4_0100"/>
<reference evidence="2 3" key="1">
    <citation type="submission" date="2019-03" db="EMBL/GenBank/DDBJ databases">
        <authorList>
            <person name="Kox A.R. M."/>
        </authorList>
    </citation>
    <scope>NUCLEOTIDE SEQUENCE [LARGE SCALE GENOMIC DNA]</scope>
    <source>
        <strain evidence="2">MTUNDRAET4 annotated genome</strain>
    </source>
</reference>
<dbReference type="EMBL" id="LR536450">
    <property type="protein sequence ID" value="VFU06993.1"/>
    <property type="molecule type" value="Genomic_DNA"/>
</dbReference>
<accession>A0A4U8YZ90</accession>
<evidence type="ECO:0000313" key="3">
    <source>
        <dbReference type="Proteomes" id="UP000294360"/>
    </source>
</evidence>
<protein>
    <recommendedName>
        <fullName evidence="4">Helix-turn-helix domain-containing protein</fullName>
    </recommendedName>
</protein>
<evidence type="ECO:0000313" key="2">
    <source>
        <dbReference type="EMBL" id="VFU06993.1"/>
    </source>
</evidence>
<evidence type="ECO:0008006" key="4">
    <source>
        <dbReference type="Google" id="ProtNLM"/>
    </source>
</evidence>
<name>A0A4U8YZ90_METTU</name>
<dbReference type="AlphaFoldDB" id="A0A4U8YZ90"/>
<proteinExistence type="predicted"/>
<evidence type="ECO:0000256" key="1">
    <source>
        <dbReference type="SAM" id="MobiDB-lite"/>
    </source>
</evidence>
<organism evidence="2 3">
    <name type="scientific">Methylocella tundrae</name>
    <dbReference type="NCBI Taxonomy" id="227605"/>
    <lineage>
        <taxon>Bacteria</taxon>
        <taxon>Pseudomonadati</taxon>
        <taxon>Pseudomonadota</taxon>
        <taxon>Alphaproteobacteria</taxon>
        <taxon>Hyphomicrobiales</taxon>
        <taxon>Beijerinckiaceae</taxon>
        <taxon>Methylocella</taxon>
    </lineage>
</organism>
<sequence>MSRARASIRCPREPLGLSLEEAATYIGLSASLFERLVRDGKMPFPRQFAGRKVWDADEVAAAFRRVPHAPPPDLRPGVVGMHDEEPESPWANARL</sequence>
<dbReference type="Proteomes" id="UP000294360">
    <property type="component" value="Chromosome"/>
</dbReference>
<gene>
    <name evidence="2" type="ORF">MTUNDRAET4_0100</name>
</gene>
<feature type="region of interest" description="Disordered" evidence="1">
    <location>
        <begin position="67"/>
        <end position="95"/>
    </location>
</feature>